<dbReference type="Pfam" id="PF04480">
    <property type="entry name" value="DUF559"/>
    <property type="match status" value="1"/>
</dbReference>
<accession>A0A259TVY4</accession>
<dbReference type="PANTHER" id="PTHR38590">
    <property type="entry name" value="BLL0828 PROTEIN"/>
    <property type="match status" value="1"/>
</dbReference>
<evidence type="ECO:0000259" key="1">
    <source>
        <dbReference type="Pfam" id="PF04480"/>
    </source>
</evidence>
<dbReference type="PANTHER" id="PTHR38590:SF1">
    <property type="entry name" value="BLL0828 PROTEIN"/>
    <property type="match status" value="1"/>
</dbReference>
<dbReference type="InterPro" id="IPR007569">
    <property type="entry name" value="DUF559"/>
</dbReference>
<dbReference type="Gene3D" id="3.40.960.10">
    <property type="entry name" value="VSR Endonuclease"/>
    <property type="match status" value="1"/>
</dbReference>
<dbReference type="RefSeq" id="WP_094545619.1">
    <property type="nucleotide sequence ID" value="NZ_MQWB01000001.1"/>
</dbReference>
<evidence type="ECO:0000313" key="2">
    <source>
        <dbReference type="EMBL" id="OZC01929.1"/>
    </source>
</evidence>
<dbReference type="InterPro" id="IPR047216">
    <property type="entry name" value="Endonuclease_DUF559_bact"/>
</dbReference>
<dbReference type="SUPFAM" id="SSF52980">
    <property type="entry name" value="Restriction endonuclease-like"/>
    <property type="match status" value="1"/>
</dbReference>
<gene>
    <name evidence="2" type="ORF">BSZ36_02355</name>
</gene>
<evidence type="ECO:0000313" key="3">
    <source>
        <dbReference type="Proteomes" id="UP000216446"/>
    </source>
</evidence>
<dbReference type="Proteomes" id="UP000216446">
    <property type="component" value="Unassembled WGS sequence"/>
</dbReference>
<dbReference type="FunCoup" id="A0A259TVY4">
    <property type="interactions" value="38"/>
</dbReference>
<protein>
    <recommendedName>
        <fullName evidence="1">DUF559 domain-containing protein</fullName>
    </recommendedName>
</protein>
<name>A0A259TVY4_9BACT</name>
<dbReference type="AlphaFoldDB" id="A0A259TVY4"/>
<dbReference type="CDD" id="cd01038">
    <property type="entry name" value="Endonuclease_DUF559"/>
    <property type="match status" value="1"/>
</dbReference>
<feature type="domain" description="DUF559" evidence="1">
    <location>
        <begin position="9"/>
        <end position="111"/>
    </location>
</feature>
<dbReference type="EMBL" id="MQWB01000001">
    <property type="protein sequence ID" value="OZC01929.1"/>
    <property type="molecule type" value="Genomic_DNA"/>
</dbReference>
<organism evidence="2 3">
    <name type="scientific">Rubricoccus marinus</name>
    <dbReference type="NCBI Taxonomy" id="716817"/>
    <lineage>
        <taxon>Bacteria</taxon>
        <taxon>Pseudomonadati</taxon>
        <taxon>Rhodothermota</taxon>
        <taxon>Rhodothermia</taxon>
        <taxon>Rhodothermales</taxon>
        <taxon>Rubricoccaceae</taxon>
        <taxon>Rubricoccus</taxon>
    </lineage>
</organism>
<reference evidence="2 3" key="1">
    <citation type="submission" date="2016-11" db="EMBL/GenBank/DDBJ databases">
        <title>Study of marine rhodopsin-containing bacteria.</title>
        <authorList>
            <person name="Yoshizawa S."/>
            <person name="Kumagai Y."/>
            <person name="Kogure K."/>
        </authorList>
    </citation>
    <scope>NUCLEOTIDE SEQUENCE [LARGE SCALE GENOMIC DNA]</scope>
    <source>
        <strain evidence="2 3">SG-29</strain>
    </source>
</reference>
<comment type="caution">
    <text evidence="2">The sequence shown here is derived from an EMBL/GenBank/DDBJ whole genome shotgun (WGS) entry which is preliminary data.</text>
</comment>
<proteinExistence type="predicted"/>
<sequence length="131" mass="14849">MGRLDPLHFRRELRKQQTKAERKLWTILRDRRLASLKFRRQHPLQGYIVDFYCHRARLALELDGSVHDDPARASYDAERQRRIEASGVTVLRFANADAFEQPEATVAAILGAAASHALPHPVPLPEGEGTS</sequence>
<dbReference type="OrthoDB" id="9798754at2"/>
<dbReference type="InterPro" id="IPR011335">
    <property type="entry name" value="Restrct_endonuc-II-like"/>
</dbReference>
<dbReference type="InParanoid" id="A0A259TVY4"/>
<keyword evidence="3" id="KW-1185">Reference proteome</keyword>